<proteinExistence type="predicted"/>
<dbReference type="RefSeq" id="XP_026279619.1">
    <property type="nucleotide sequence ID" value="XM_026423834.2"/>
</dbReference>
<name>A0A6J1SEK2_FRAOC</name>
<dbReference type="GeneID" id="113207320"/>
<evidence type="ECO:0000313" key="2">
    <source>
        <dbReference type="Proteomes" id="UP000504606"/>
    </source>
</evidence>
<protein>
    <submittedName>
        <fullName evidence="3">Uncharacterized protein LOC113207320</fullName>
    </submittedName>
    <submittedName>
        <fullName evidence="4">Uncharacterized protein LOC127749912</fullName>
    </submittedName>
</protein>
<dbReference type="Gene3D" id="3.80.10.10">
    <property type="entry name" value="Ribonuclease Inhibitor"/>
    <property type="match status" value="1"/>
</dbReference>
<dbReference type="OrthoDB" id="10257471at2759"/>
<dbReference type="InterPro" id="IPR032675">
    <property type="entry name" value="LRR_dom_sf"/>
</dbReference>
<reference evidence="3 4" key="1">
    <citation type="submission" date="2025-04" db="UniProtKB">
        <authorList>
            <consortium name="RefSeq"/>
        </authorList>
    </citation>
    <scope>IDENTIFICATION</scope>
    <source>
        <tissue evidence="3 4">Whole organism</tissue>
    </source>
</reference>
<dbReference type="KEGG" id="foc:127749912"/>
<dbReference type="SUPFAM" id="SSF81383">
    <property type="entry name" value="F-box domain"/>
    <property type="match status" value="1"/>
</dbReference>
<evidence type="ECO:0000259" key="1">
    <source>
        <dbReference type="PROSITE" id="PS50181"/>
    </source>
</evidence>
<dbReference type="RefSeq" id="XP_052125901.1">
    <property type="nucleotide sequence ID" value="XM_052269941.1"/>
</dbReference>
<evidence type="ECO:0000313" key="4">
    <source>
        <dbReference type="RefSeq" id="XP_052125901.1"/>
    </source>
</evidence>
<dbReference type="SUPFAM" id="SSF52047">
    <property type="entry name" value="RNI-like"/>
    <property type="match status" value="1"/>
</dbReference>
<gene>
    <name evidence="3" type="primary">LOC113207320</name>
    <name evidence="4" type="synonym">LOC127749912</name>
</gene>
<feature type="domain" description="F-box" evidence="1">
    <location>
        <begin position="1"/>
        <end position="44"/>
    </location>
</feature>
<dbReference type="PROSITE" id="PS50181">
    <property type="entry name" value="FBOX"/>
    <property type="match status" value="1"/>
</dbReference>
<keyword evidence="2" id="KW-1185">Reference proteome</keyword>
<dbReference type="SMART" id="SM00256">
    <property type="entry name" value="FBOX"/>
    <property type="match status" value="1"/>
</dbReference>
<dbReference type="AlphaFoldDB" id="A0A6J1SEK2"/>
<dbReference type="KEGG" id="foc:113207320"/>
<dbReference type="Proteomes" id="UP000504606">
    <property type="component" value="Unplaced"/>
</dbReference>
<accession>A0A6J1SEK2</accession>
<dbReference type="InterPro" id="IPR001810">
    <property type="entry name" value="F-box_dom"/>
</dbReference>
<organism evidence="2 3">
    <name type="scientific">Frankliniella occidentalis</name>
    <name type="common">Western flower thrips</name>
    <name type="synonym">Euthrips occidentalis</name>
    <dbReference type="NCBI Taxonomy" id="133901"/>
    <lineage>
        <taxon>Eukaryota</taxon>
        <taxon>Metazoa</taxon>
        <taxon>Ecdysozoa</taxon>
        <taxon>Arthropoda</taxon>
        <taxon>Hexapoda</taxon>
        <taxon>Insecta</taxon>
        <taxon>Pterygota</taxon>
        <taxon>Neoptera</taxon>
        <taxon>Paraneoptera</taxon>
        <taxon>Thysanoptera</taxon>
        <taxon>Terebrantia</taxon>
        <taxon>Thripoidea</taxon>
        <taxon>Thripidae</taxon>
        <taxon>Frankliniella</taxon>
    </lineage>
</organism>
<evidence type="ECO:0000313" key="3">
    <source>
        <dbReference type="RefSeq" id="XP_026279619.1"/>
    </source>
</evidence>
<dbReference type="Pfam" id="PF12937">
    <property type="entry name" value="F-box-like"/>
    <property type="match status" value="1"/>
</dbReference>
<dbReference type="InterPro" id="IPR036047">
    <property type="entry name" value="F-box-like_dom_sf"/>
</dbReference>
<sequence>MEQLPDDVLLEVMRYLTVEDLFACRLVCKRLGALALHPDVWRHRDLNAYGDQLKWLCPVLRLAPCLTTLMMDLPTPGCLLACTMVKCAVRELYLGVVDEGGSMHAAALIRSQEALGRLRVLQISFPLGSDREQTALMGTVASTSGLEMLICDHCSPCPASTIARLVQHGAVTTSSLRYFICSLFSQSDYGFAHFVLSLHAATLEKVDLGLGSRLSDDYCPYLSETASLLVGMPNLRKLECPVLPGLESLVVCESLTTLTINVCALPDRRALVGAAKLLRRAHQLREVMLYYRSFFEDRSLLDLGVDLIRALECSGRSQLEKLSLGASWEFAAPPDKIFTLVTPLLATLPSLQALKHLAVDPAPSELLLGITPQTTPALEGLELHPIDDTLLPCAHAWLHSDAVKKLFTNNSSLELFVPNLPKYCPDDELCEVCALGCHLPHWHDVELEKFDLLHGITCSLIPRNKFCS</sequence>